<evidence type="ECO:0000313" key="9">
    <source>
        <dbReference type="EnsemblMetazoa" id="CapteP183976"/>
    </source>
</evidence>
<feature type="transmembrane region" description="Helical" evidence="6">
    <location>
        <begin position="176"/>
        <end position="194"/>
    </location>
</feature>
<dbReference type="InterPro" id="IPR006634">
    <property type="entry name" value="TLC-dom"/>
</dbReference>
<sequence length="245" mass="27703">MALDSSCSLGVGWGVGIIAGSSVCFQCLSVAVSTKCTPRIVRNAWKWKNTFVSFVHSLLSGLWAMLAIYMDPKLAEDVIVRHSTLSQTLISVSVGYFIYDTVDMLRFQSFRQALELVLHHIVILICFGVSVLTQQYVGYAVIALLVEINSIFLHLRQLLKFVNFAKDNPVYRLNSLINMGTYIVFRIATLAWMTRWIVINRDQIPLVLYTTGSVGLAIITVMNIILFYRLLQSDFHQSKEPTKQD</sequence>
<keyword evidence="3 6" id="KW-1133">Transmembrane helix</keyword>
<evidence type="ECO:0000256" key="5">
    <source>
        <dbReference type="PROSITE-ProRule" id="PRU00205"/>
    </source>
</evidence>
<dbReference type="HOGENOM" id="CLU_056440_2_1_1"/>
<feature type="domain" description="TLC" evidence="7">
    <location>
        <begin position="42"/>
        <end position="236"/>
    </location>
</feature>
<name>R7TM18_CAPTE</name>
<evidence type="ECO:0000256" key="3">
    <source>
        <dbReference type="ARBA" id="ARBA00022989"/>
    </source>
</evidence>
<dbReference type="Pfam" id="PF03798">
    <property type="entry name" value="TRAM_LAG1_CLN8"/>
    <property type="match status" value="1"/>
</dbReference>
<feature type="transmembrane region" description="Helical" evidence="6">
    <location>
        <begin position="82"/>
        <end position="101"/>
    </location>
</feature>
<keyword evidence="10" id="KW-1185">Reference proteome</keyword>
<gene>
    <name evidence="8" type="ORF">CAPTEDRAFT_183976</name>
</gene>
<dbReference type="PANTHER" id="PTHR13439">
    <property type="entry name" value="CT120 PROTEIN"/>
    <property type="match status" value="1"/>
</dbReference>
<comment type="subcellular location">
    <subcellularLocation>
        <location evidence="1">Membrane</location>
        <topology evidence="1">Multi-pass membrane protein</topology>
    </subcellularLocation>
</comment>
<dbReference type="PANTHER" id="PTHR13439:SF4">
    <property type="entry name" value="TLC DOMAIN-CONTAINING PROTEIN"/>
    <property type="match status" value="1"/>
</dbReference>
<keyword evidence="2 5" id="KW-0812">Transmembrane</keyword>
<feature type="transmembrane region" description="Helical" evidence="6">
    <location>
        <begin position="12"/>
        <end position="31"/>
    </location>
</feature>
<dbReference type="GO" id="GO:0071709">
    <property type="term" value="P:membrane assembly"/>
    <property type="evidence" value="ECO:0007669"/>
    <property type="project" value="TreeGrafter"/>
</dbReference>
<reference evidence="10" key="1">
    <citation type="submission" date="2012-12" db="EMBL/GenBank/DDBJ databases">
        <authorList>
            <person name="Hellsten U."/>
            <person name="Grimwood J."/>
            <person name="Chapman J.A."/>
            <person name="Shapiro H."/>
            <person name="Aerts A."/>
            <person name="Otillar R.P."/>
            <person name="Terry A.Y."/>
            <person name="Boore J.L."/>
            <person name="Simakov O."/>
            <person name="Marletaz F."/>
            <person name="Cho S.-J."/>
            <person name="Edsinger-Gonzales E."/>
            <person name="Havlak P."/>
            <person name="Kuo D.-H."/>
            <person name="Larsson T."/>
            <person name="Lv J."/>
            <person name="Arendt D."/>
            <person name="Savage R."/>
            <person name="Osoegawa K."/>
            <person name="de Jong P."/>
            <person name="Lindberg D.R."/>
            <person name="Seaver E.C."/>
            <person name="Weisblat D.A."/>
            <person name="Putnam N.H."/>
            <person name="Grigoriev I.V."/>
            <person name="Rokhsar D.S."/>
        </authorList>
    </citation>
    <scope>NUCLEOTIDE SEQUENCE</scope>
    <source>
        <strain evidence="10">I ESC-2004</strain>
    </source>
</reference>
<dbReference type="SMART" id="SM00724">
    <property type="entry name" value="TLC"/>
    <property type="match status" value="1"/>
</dbReference>
<proteinExistence type="predicted"/>
<dbReference type="PROSITE" id="PS50922">
    <property type="entry name" value="TLC"/>
    <property type="match status" value="1"/>
</dbReference>
<evidence type="ECO:0000256" key="4">
    <source>
        <dbReference type="ARBA" id="ARBA00023136"/>
    </source>
</evidence>
<evidence type="ECO:0000256" key="6">
    <source>
        <dbReference type="SAM" id="Phobius"/>
    </source>
</evidence>
<evidence type="ECO:0000313" key="8">
    <source>
        <dbReference type="EMBL" id="ELT94577.1"/>
    </source>
</evidence>
<dbReference type="Proteomes" id="UP000014760">
    <property type="component" value="Unassembled WGS sequence"/>
</dbReference>
<dbReference type="GO" id="GO:0007009">
    <property type="term" value="P:plasma membrane organization"/>
    <property type="evidence" value="ECO:0007669"/>
    <property type="project" value="TreeGrafter"/>
</dbReference>
<dbReference type="GO" id="GO:0097035">
    <property type="term" value="P:regulation of membrane lipid distribution"/>
    <property type="evidence" value="ECO:0007669"/>
    <property type="project" value="TreeGrafter"/>
</dbReference>
<dbReference type="EMBL" id="AMQN01012210">
    <property type="status" value="NOT_ANNOTATED_CDS"/>
    <property type="molecule type" value="Genomic_DNA"/>
</dbReference>
<accession>R7TM18</accession>
<dbReference type="GO" id="GO:0055091">
    <property type="term" value="P:phospholipid homeostasis"/>
    <property type="evidence" value="ECO:0007669"/>
    <property type="project" value="TreeGrafter"/>
</dbReference>
<feature type="transmembrane region" description="Helical" evidence="6">
    <location>
        <begin position="51"/>
        <end position="70"/>
    </location>
</feature>
<dbReference type="GO" id="GO:0005886">
    <property type="term" value="C:plasma membrane"/>
    <property type="evidence" value="ECO:0007669"/>
    <property type="project" value="TreeGrafter"/>
</dbReference>
<feature type="transmembrane region" description="Helical" evidence="6">
    <location>
        <begin position="113"/>
        <end position="130"/>
    </location>
</feature>
<dbReference type="InterPro" id="IPR050846">
    <property type="entry name" value="TLCD"/>
</dbReference>
<evidence type="ECO:0000259" key="7">
    <source>
        <dbReference type="PROSITE" id="PS50922"/>
    </source>
</evidence>
<reference evidence="8 10" key="2">
    <citation type="journal article" date="2013" name="Nature">
        <title>Insights into bilaterian evolution from three spiralian genomes.</title>
        <authorList>
            <person name="Simakov O."/>
            <person name="Marletaz F."/>
            <person name="Cho S.J."/>
            <person name="Edsinger-Gonzales E."/>
            <person name="Havlak P."/>
            <person name="Hellsten U."/>
            <person name="Kuo D.H."/>
            <person name="Larsson T."/>
            <person name="Lv J."/>
            <person name="Arendt D."/>
            <person name="Savage R."/>
            <person name="Osoegawa K."/>
            <person name="de Jong P."/>
            <person name="Grimwood J."/>
            <person name="Chapman J.A."/>
            <person name="Shapiro H."/>
            <person name="Aerts A."/>
            <person name="Otillar R.P."/>
            <person name="Terry A.Y."/>
            <person name="Boore J.L."/>
            <person name="Grigoriev I.V."/>
            <person name="Lindberg D.R."/>
            <person name="Seaver E.C."/>
            <person name="Weisblat D.A."/>
            <person name="Putnam N.H."/>
            <person name="Rokhsar D.S."/>
        </authorList>
    </citation>
    <scope>NUCLEOTIDE SEQUENCE</scope>
    <source>
        <strain evidence="8 10">I ESC-2004</strain>
    </source>
</reference>
<keyword evidence="4 5" id="KW-0472">Membrane</keyword>
<dbReference type="OrthoDB" id="10266980at2759"/>
<reference evidence="9" key="3">
    <citation type="submission" date="2015-06" db="UniProtKB">
        <authorList>
            <consortium name="EnsemblMetazoa"/>
        </authorList>
    </citation>
    <scope>IDENTIFICATION</scope>
</reference>
<dbReference type="EnsemblMetazoa" id="CapteT183976">
    <property type="protein sequence ID" value="CapteP183976"/>
    <property type="gene ID" value="CapteG183976"/>
</dbReference>
<evidence type="ECO:0000256" key="2">
    <source>
        <dbReference type="ARBA" id="ARBA00022692"/>
    </source>
</evidence>
<feature type="transmembrane region" description="Helical" evidence="6">
    <location>
        <begin position="136"/>
        <end position="155"/>
    </location>
</feature>
<evidence type="ECO:0000313" key="10">
    <source>
        <dbReference type="Proteomes" id="UP000014760"/>
    </source>
</evidence>
<protein>
    <recommendedName>
        <fullName evidence="7">TLC domain-containing protein</fullName>
    </recommendedName>
</protein>
<dbReference type="EMBL" id="KB309375">
    <property type="protein sequence ID" value="ELT94577.1"/>
    <property type="molecule type" value="Genomic_DNA"/>
</dbReference>
<feature type="transmembrane region" description="Helical" evidence="6">
    <location>
        <begin position="206"/>
        <end position="231"/>
    </location>
</feature>
<dbReference type="OMA" id="WMSLWLL"/>
<evidence type="ECO:0000256" key="1">
    <source>
        <dbReference type="ARBA" id="ARBA00004141"/>
    </source>
</evidence>
<dbReference type="AlphaFoldDB" id="R7TM18"/>
<organism evidence="8">
    <name type="scientific">Capitella teleta</name>
    <name type="common">Polychaete worm</name>
    <dbReference type="NCBI Taxonomy" id="283909"/>
    <lineage>
        <taxon>Eukaryota</taxon>
        <taxon>Metazoa</taxon>
        <taxon>Spiralia</taxon>
        <taxon>Lophotrochozoa</taxon>
        <taxon>Annelida</taxon>
        <taxon>Polychaeta</taxon>
        <taxon>Sedentaria</taxon>
        <taxon>Scolecida</taxon>
        <taxon>Capitellidae</taxon>
        <taxon>Capitella</taxon>
    </lineage>
</organism>